<dbReference type="CDD" id="cd04301">
    <property type="entry name" value="NAT_SF"/>
    <property type="match status" value="1"/>
</dbReference>
<dbReference type="InterPro" id="IPR036390">
    <property type="entry name" value="WH_DNA-bd_sf"/>
</dbReference>
<dbReference type="OrthoDB" id="273614at2"/>
<dbReference type="SMART" id="SM00347">
    <property type="entry name" value="HTH_MARR"/>
    <property type="match status" value="1"/>
</dbReference>
<dbReference type="STRING" id="1399968.CI15_07900"/>
<dbReference type="Gene3D" id="3.40.630.30">
    <property type="match status" value="1"/>
</dbReference>
<dbReference type="InterPro" id="IPR000835">
    <property type="entry name" value="HTH_MarR-typ"/>
</dbReference>
<dbReference type="Pfam" id="PF00583">
    <property type="entry name" value="Acetyltransf_1"/>
    <property type="match status" value="1"/>
</dbReference>
<protein>
    <submittedName>
        <fullName evidence="4">MarR family transcriptional regulator</fullName>
    </submittedName>
</protein>
<evidence type="ECO:0000313" key="5">
    <source>
        <dbReference type="Proteomes" id="UP000075613"/>
    </source>
</evidence>
<evidence type="ECO:0000313" key="4">
    <source>
        <dbReference type="EMBL" id="KXU90080.1"/>
    </source>
</evidence>
<dbReference type="PROSITE" id="PS50995">
    <property type="entry name" value="HTH_MARR_2"/>
    <property type="match status" value="1"/>
</dbReference>
<organism evidence="4 5">
    <name type="scientific">Paraburkholderia monticola</name>
    <dbReference type="NCBI Taxonomy" id="1399968"/>
    <lineage>
        <taxon>Bacteria</taxon>
        <taxon>Pseudomonadati</taxon>
        <taxon>Pseudomonadota</taxon>
        <taxon>Betaproteobacteria</taxon>
        <taxon>Burkholderiales</taxon>
        <taxon>Burkholderiaceae</taxon>
        <taxon>Paraburkholderia</taxon>
    </lineage>
</organism>
<dbReference type="RefSeq" id="WP_062125895.1">
    <property type="nucleotide sequence ID" value="NZ_LRBG01000004.1"/>
</dbReference>
<dbReference type="Proteomes" id="UP000075613">
    <property type="component" value="Unassembled WGS sequence"/>
</dbReference>
<name>A0A149PYD3_9BURK</name>
<dbReference type="PANTHER" id="PTHR13947">
    <property type="entry name" value="GNAT FAMILY N-ACETYLTRANSFERASE"/>
    <property type="match status" value="1"/>
</dbReference>
<evidence type="ECO:0000259" key="3">
    <source>
        <dbReference type="PROSITE" id="PS51186"/>
    </source>
</evidence>
<dbReference type="Pfam" id="PF01047">
    <property type="entry name" value="MarR"/>
    <property type="match status" value="1"/>
</dbReference>
<comment type="caution">
    <text evidence="4">The sequence shown here is derived from an EMBL/GenBank/DDBJ whole genome shotgun (WGS) entry which is preliminary data.</text>
</comment>
<dbReference type="GO" id="GO:0003700">
    <property type="term" value="F:DNA-binding transcription factor activity"/>
    <property type="evidence" value="ECO:0007669"/>
    <property type="project" value="InterPro"/>
</dbReference>
<dbReference type="EMBL" id="LRBG01000004">
    <property type="protein sequence ID" value="KXU90080.1"/>
    <property type="molecule type" value="Genomic_DNA"/>
</dbReference>
<dbReference type="SUPFAM" id="SSF55729">
    <property type="entry name" value="Acyl-CoA N-acyltransferases (Nat)"/>
    <property type="match status" value="1"/>
</dbReference>
<gene>
    <name evidence="4" type="ORF">CI15_07900</name>
</gene>
<feature type="domain" description="N-acetyltransferase" evidence="3">
    <location>
        <begin position="165"/>
        <end position="307"/>
    </location>
</feature>
<dbReference type="Gene3D" id="1.10.10.10">
    <property type="entry name" value="Winged helix-like DNA-binding domain superfamily/Winged helix DNA-binding domain"/>
    <property type="match status" value="1"/>
</dbReference>
<reference evidence="4 5" key="1">
    <citation type="journal article" date="2015" name="Int. J. Syst. Evol. Microbiol.">
        <title>Burkholderia monticola sp. nov., isolated from mountain soil.</title>
        <authorList>
            <person name="Baek I."/>
            <person name="Seo B."/>
            <person name="Lee I."/>
            <person name="Yi H."/>
            <person name="Chun J."/>
        </authorList>
    </citation>
    <scope>NUCLEOTIDE SEQUENCE [LARGE SCALE GENOMIC DNA]</scope>
    <source>
        <strain evidence="4 5">JC2948</strain>
    </source>
</reference>
<dbReference type="GO" id="GO:0008080">
    <property type="term" value="F:N-acetyltransferase activity"/>
    <property type="evidence" value="ECO:0007669"/>
    <property type="project" value="InterPro"/>
</dbReference>
<dbReference type="InterPro" id="IPR016181">
    <property type="entry name" value="Acyl_CoA_acyltransferase"/>
</dbReference>
<dbReference type="InterPro" id="IPR000182">
    <property type="entry name" value="GNAT_dom"/>
</dbReference>
<accession>A0A149PYD3</accession>
<proteinExistence type="predicted"/>
<sequence length="308" mass="34705">MTDSEALRRAQAVRHFNRFYTRCIGALHEHLARSEFSLTEVRVLHELSQVRAQTASVLGRALGLDSGYLSRLLTNFERRHLITRRPSDTDARQSLIELTEHGHATYAPLDAAAIHEALDLLDRLSALSQEQLIGAMKLIERLLTDTPKHSLVKLRAPRAGECGWLVHRQAQWFAAQHGWNHTFEGLLARVVAEYAERDDPLRETCWIAEQEGLVVGSVCLVGMSTTVAGVRLLWVEPDVRRLGIGTQLLGECARFARRAGYTKLTMTIASVLTEPRRLCERAGFKLSGSAAQHRFGRDLTIERWELEL</sequence>
<feature type="domain" description="HTH marR-type" evidence="2">
    <location>
        <begin position="1"/>
        <end position="144"/>
    </location>
</feature>
<keyword evidence="1" id="KW-0808">Transferase</keyword>
<evidence type="ECO:0000259" key="2">
    <source>
        <dbReference type="PROSITE" id="PS50995"/>
    </source>
</evidence>
<dbReference type="InterPro" id="IPR050769">
    <property type="entry name" value="NAT_camello-type"/>
</dbReference>
<dbReference type="PROSITE" id="PS51186">
    <property type="entry name" value="GNAT"/>
    <property type="match status" value="1"/>
</dbReference>
<dbReference type="PANTHER" id="PTHR13947:SF37">
    <property type="entry name" value="LD18367P"/>
    <property type="match status" value="1"/>
</dbReference>
<dbReference type="AlphaFoldDB" id="A0A149PYD3"/>
<dbReference type="SUPFAM" id="SSF46785">
    <property type="entry name" value="Winged helix' DNA-binding domain"/>
    <property type="match status" value="1"/>
</dbReference>
<evidence type="ECO:0000256" key="1">
    <source>
        <dbReference type="ARBA" id="ARBA00022679"/>
    </source>
</evidence>
<dbReference type="InterPro" id="IPR036388">
    <property type="entry name" value="WH-like_DNA-bd_sf"/>
</dbReference>
<keyword evidence="5" id="KW-1185">Reference proteome</keyword>